<proteinExistence type="predicted"/>
<reference evidence="2 3" key="1">
    <citation type="submission" date="2019-11" db="EMBL/GenBank/DDBJ databases">
        <title>Whole genome sequence of Oryza granulata.</title>
        <authorList>
            <person name="Li W."/>
        </authorList>
    </citation>
    <scope>NUCLEOTIDE SEQUENCE [LARGE SCALE GENOMIC DNA]</scope>
    <source>
        <strain evidence="3">cv. Menghai</strain>
        <tissue evidence="2">Leaf</tissue>
    </source>
</reference>
<dbReference type="AlphaFoldDB" id="A0A6G1D479"/>
<keyword evidence="3" id="KW-1185">Reference proteome</keyword>
<name>A0A6G1D479_9ORYZ</name>
<evidence type="ECO:0000313" key="3">
    <source>
        <dbReference type="Proteomes" id="UP000479710"/>
    </source>
</evidence>
<comment type="caution">
    <text evidence="2">The sequence shown here is derived from an EMBL/GenBank/DDBJ whole genome shotgun (WGS) entry which is preliminary data.</text>
</comment>
<organism evidence="2 3">
    <name type="scientific">Oryza meyeriana var. granulata</name>
    <dbReference type="NCBI Taxonomy" id="110450"/>
    <lineage>
        <taxon>Eukaryota</taxon>
        <taxon>Viridiplantae</taxon>
        <taxon>Streptophyta</taxon>
        <taxon>Embryophyta</taxon>
        <taxon>Tracheophyta</taxon>
        <taxon>Spermatophyta</taxon>
        <taxon>Magnoliopsida</taxon>
        <taxon>Liliopsida</taxon>
        <taxon>Poales</taxon>
        <taxon>Poaceae</taxon>
        <taxon>BOP clade</taxon>
        <taxon>Oryzoideae</taxon>
        <taxon>Oryzeae</taxon>
        <taxon>Oryzinae</taxon>
        <taxon>Oryza</taxon>
        <taxon>Oryza meyeriana</taxon>
    </lineage>
</organism>
<dbReference type="EMBL" id="SPHZ02000007">
    <property type="protein sequence ID" value="KAF0907548.1"/>
    <property type="molecule type" value="Genomic_DNA"/>
</dbReference>
<dbReference type="Proteomes" id="UP000479710">
    <property type="component" value="Unassembled WGS sequence"/>
</dbReference>
<sequence>MAAIHKTLANVGEEEEHISALLPQYPGTACRQGSERSIPGSPDEHKGAMEGVINKEIAGGFDPEEGKKMVDDKRLGRAGSEPET</sequence>
<protein>
    <submittedName>
        <fullName evidence="2">Uncharacterized protein</fullName>
    </submittedName>
</protein>
<feature type="compositionally biased region" description="Basic and acidic residues" evidence="1">
    <location>
        <begin position="64"/>
        <end position="75"/>
    </location>
</feature>
<gene>
    <name evidence="2" type="ORF">E2562_018361</name>
</gene>
<accession>A0A6G1D479</accession>
<feature type="region of interest" description="Disordered" evidence="1">
    <location>
        <begin position="59"/>
        <end position="84"/>
    </location>
</feature>
<evidence type="ECO:0000313" key="2">
    <source>
        <dbReference type="EMBL" id="KAF0907548.1"/>
    </source>
</evidence>
<feature type="region of interest" description="Disordered" evidence="1">
    <location>
        <begin position="28"/>
        <end position="47"/>
    </location>
</feature>
<evidence type="ECO:0000256" key="1">
    <source>
        <dbReference type="SAM" id="MobiDB-lite"/>
    </source>
</evidence>